<gene>
    <name evidence="2" type="ORF">ADUPG1_005615</name>
</gene>
<protein>
    <submittedName>
        <fullName evidence="2">Uncharacterized protein</fullName>
    </submittedName>
</protein>
<reference evidence="2" key="1">
    <citation type="submission" date="2022-03" db="EMBL/GenBank/DDBJ databases">
        <title>Draft genome sequence of Aduncisulcus paluster, a free-living microaerophilic Fornicata.</title>
        <authorList>
            <person name="Yuyama I."/>
            <person name="Kume K."/>
            <person name="Tamura T."/>
            <person name="Inagaki Y."/>
            <person name="Hashimoto T."/>
        </authorList>
    </citation>
    <scope>NUCLEOTIDE SEQUENCE</scope>
    <source>
        <strain evidence="2">NY0171</strain>
    </source>
</reference>
<keyword evidence="3" id="KW-1185">Reference proteome</keyword>
<accession>A0ABQ5KIG6</accession>
<proteinExistence type="predicted"/>
<organism evidence="2 3">
    <name type="scientific">Aduncisulcus paluster</name>
    <dbReference type="NCBI Taxonomy" id="2918883"/>
    <lineage>
        <taxon>Eukaryota</taxon>
        <taxon>Metamonada</taxon>
        <taxon>Carpediemonas-like organisms</taxon>
        <taxon>Aduncisulcus</taxon>
    </lineage>
</organism>
<feature type="region of interest" description="Disordered" evidence="1">
    <location>
        <begin position="69"/>
        <end position="93"/>
    </location>
</feature>
<evidence type="ECO:0000256" key="1">
    <source>
        <dbReference type="SAM" id="MobiDB-lite"/>
    </source>
</evidence>
<evidence type="ECO:0000313" key="2">
    <source>
        <dbReference type="EMBL" id="GKT30730.1"/>
    </source>
</evidence>
<comment type="caution">
    <text evidence="2">The sequence shown here is derived from an EMBL/GenBank/DDBJ whole genome shotgun (WGS) entry which is preliminary data.</text>
</comment>
<feature type="non-terminal residue" evidence="2">
    <location>
        <position position="93"/>
    </location>
</feature>
<dbReference type="Proteomes" id="UP001057375">
    <property type="component" value="Unassembled WGS sequence"/>
</dbReference>
<name>A0ABQ5KIG6_9EUKA</name>
<dbReference type="EMBL" id="BQXS01009028">
    <property type="protein sequence ID" value="GKT30730.1"/>
    <property type="molecule type" value="Genomic_DNA"/>
</dbReference>
<feature type="non-terminal residue" evidence="2">
    <location>
        <position position="1"/>
    </location>
</feature>
<evidence type="ECO:0000313" key="3">
    <source>
        <dbReference type="Proteomes" id="UP001057375"/>
    </source>
</evidence>
<sequence>YALQALARRDLKKAISVPGDSPPPGMSLSKIQHLAAPAECDLSGINLPSPTARFTLHPFTSAEVKKAMQRSGRSSGGLDKCHSGAGKTISAAL</sequence>